<protein>
    <submittedName>
        <fullName evidence="3">Endonuclease/exonuclease/phosphatase</fullName>
    </submittedName>
</protein>
<dbReference type="Gramene" id="OMO53282">
    <property type="protein sequence ID" value="OMO53282"/>
    <property type="gene ID" value="CCACVL1_28752"/>
</dbReference>
<organism evidence="3 4">
    <name type="scientific">Corchorus capsularis</name>
    <name type="common">Jute</name>
    <dbReference type="NCBI Taxonomy" id="210143"/>
    <lineage>
        <taxon>Eukaryota</taxon>
        <taxon>Viridiplantae</taxon>
        <taxon>Streptophyta</taxon>
        <taxon>Embryophyta</taxon>
        <taxon>Tracheophyta</taxon>
        <taxon>Spermatophyta</taxon>
        <taxon>Magnoliopsida</taxon>
        <taxon>eudicotyledons</taxon>
        <taxon>Gunneridae</taxon>
        <taxon>Pentapetalae</taxon>
        <taxon>rosids</taxon>
        <taxon>malvids</taxon>
        <taxon>Malvales</taxon>
        <taxon>Malvaceae</taxon>
        <taxon>Grewioideae</taxon>
        <taxon>Apeibeae</taxon>
        <taxon>Corchorus</taxon>
    </lineage>
</organism>
<dbReference type="GO" id="GO:0004527">
    <property type="term" value="F:exonuclease activity"/>
    <property type="evidence" value="ECO:0007669"/>
    <property type="project" value="UniProtKB-KW"/>
</dbReference>
<evidence type="ECO:0000313" key="4">
    <source>
        <dbReference type="Proteomes" id="UP000188268"/>
    </source>
</evidence>
<dbReference type="SUPFAM" id="SSF56219">
    <property type="entry name" value="DNase I-like"/>
    <property type="match status" value="1"/>
</dbReference>
<dbReference type="GO" id="GO:0004519">
    <property type="term" value="F:endonuclease activity"/>
    <property type="evidence" value="ECO:0007669"/>
    <property type="project" value="UniProtKB-KW"/>
</dbReference>
<keyword evidence="4" id="KW-1185">Reference proteome</keyword>
<feature type="domain" description="Reverse transcriptase zinc-binding" evidence="2">
    <location>
        <begin position="635"/>
        <end position="685"/>
    </location>
</feature>
<evidence type="ECO:0000256" key="1">
    <source>
        <dbReference type="SAM" id="MobiDB-lite"/>
    </source>
</evidence>
<feature type="compositionally biased region" description="Low complexity" evidence="1">
    <location>
        <begin position="865"/>
        <end position="874"/>
    </location>
</feature>
<dbReference type="Proteomes" id="UP000188268">
    <property type="component" value="Unassembled WGS sequence"/>
</dbReference>
<dbReference type="InterPro" id="IPR026960">
    <property type="entry name" value="RVT-Znf"/>
</dbReference>
<dbReference type="InterPro" id="IPR036691">
    <property type="entry name" value="Endo/exonu/phosph_ase_sf"/>
</dbReference>
<feature type="compositionally biased region" description="Basic and acidic residues" evidence="1">
    <location>
        <begin position="810"/>
        <end position="830"/>
    </location>
</feature>
<feature type="region of interest" description="Disordered" evidence="1">
    <location>
        <begin position="802"/>
        <end position="949"/>
    </location>
</feature>
<keyword evidence="3" id="KW-0378">Hydrolase</keyword>
<feature type="compositionally biased region" description="Gly residues" evidence="1">
    <location>
        <begin position="899"/>
        <end position="915"/>
    </location>
</feature>
<reference evidence="3 4" key="1">
    <citation type="submission" date="2013-09" db="EMBL/GenBank/DDBJ databases">
        <title>Corchorus capsularis genome sequencing.</title>
        <authorList>
            <person name="Alam M."/>
            <person name="Haque M.S."/>
            <person name="Islam M.S."/>
            <person name="Emdad E.M."/>
            <person name="Islam M.M."/>
            <person name="Ahmed B."/>
            <person name="Halim A."/>
            <person name="Hossen Q.M.M."/>
            <person name="Hossain M.Z."/>
            <person name="Ahmed R."/>
            <person name="Khan M.M."/>
            <person name="Islam R."/>
            <person name="Rashid M.M."/>
            <person name="Khan S.A."/>
            <person name="Rahman M.S."/>
            <person name="Alam M."/>
        </authorList>
    </citation>
    <scope>NUCLEOTIDE SEQUENCE [LARGE SCALE GENOMIC DNA]</scope>
    <source>
        <strain evidence="4">cv. CVL-1</strain>
        <tissue evidence="3">Whole seedling</tissue>
    </source>
</reference>
<evidence type="ECO:0000259" key="2">
    <source>
        <dbReference type="Pfam" id="PF13966"/>
    </source>
</evidence>
<keyword evidence="3" id="KW-0540">Nuclease</keyword>
<comment type="caution">
    <text evidence="3">The sequence shown here is derived from an EMBL/GenBank/DDBJ whole genome shotgun (WGS) entry which is preliminary data.</text>
</comment>
<sequence length="949" mass="109177">MLWNTEIFISIVSYSNSHIDVNIGDLEVEKWRFTGFYGRLETNRRHESCALLRLLASQSRLPWLCSRDFNELLLNDEKLGGNIRPQRQMNLFREAIDDCGFHEIPSTGLVFTWSRRVKDGMIFEKLDRCFAGEKWYWIRFRWPLIQGGVFGLRICGLSMRDWREEIIKENWNQEPTVDVIQAIANCGRALQYWDKTLFGNVRHKINCKKQELSDLYMDVHQHVEDSSIQDCLDELNTLYDQEKVMWRQRSKVSWLKDGNRDSKFFHSIASSRKRRNAITRFRDDEGNWQSNRTSVERLVVEYFKGNFTSSTPQVDMIHVVVGLMERRVSSEMNAALDREFTKEEIKRAVFDMDLDKTAGPDECDSILSILKAFERLGIQKVLEKDKYLGMPIMIGRSKRVELEAIKDRLWKRIKGWNSKILSIAGRAVLIQVVAQAIPTYLMSCFKFPKTFLMELNQMIARIWWGGSDSRRKIHWKSWEDLCVFKLDGGLGFRDFETFNLALLAKQGWRIIHNENSLCTKVLKAKYYQNKMFLTANLGGNPFFYGEVFWRDERPGTICSPNKVNSLMDNGTWDLDLLNELFEPDDVGRILCIPLSVFPSRDTLIWNETSDGNYTVKYGYYVARKLLGKEQPSMGNTTMFWRTIWGAVVQPKIKFFLWRLWHNILTTNRNLQQRGVPVDDECPHWRNEVGVGVWDLILEKSAELGSMELVANILWFLWHNRNKSLHEFICKAPNTLCIAAAQGVRDFELSGQRDVGARSHILLFEISVFTKTKKTNARNEGRHDAPVRCVEYSYAAGANIGGGWQDQLNSSKDRSASRGRNDYDRDGDGLKKHPSGLPWPPNGLGRGSSSDDTKFGSCSEDLPDKWSSGGNWNSGDSRRDSGGKWDTNDDDNNRGWNKSYGGGDNGADDGCTGGWGNTKSGDSDGNNWFWHAGGTMPEGVKKKSRYNCSA</sequence>
<dbReference type="STRING" id="210143.A0A1R3G5C8"/>
<accession>A0A1R3G5C8</accession>
<gene>
    <name evidence="3" type="ORF">CCACVL1_28752</name>
</gene>
<dbReference type="Pfam" id="PF13966">
    <property type="entry name" value="zf-RVT"/>
    <property type="match status" value="1"/>
</dbReference>
<dbReference type="PANTHER" id="PTHR33116">
    <property type="entry name" value="REVERSE TRANSCRIPTASE ZINC-BINDING DOMAIN-CONTAINING PROTEIN-RELATED-RELATED"/>
    <property type="match status" value="1"/>
</dbReference>
<keyword evidence="3" id="KW-0255">Endonuclease</keyword>
<evidence type="ECO:0000313" key="3">
    <source>
        <dbReference type="EMBL" id="OMO53282.1"/>
    </source>
</evidence>
<dbReference type="OrthoDB" id="1001867at2759"/>
<dbReference type="EMBL" id="AWWV01015232">
    <property type="protein sequence ID" value="OMO53282.1"/>
    <property type="molecule type" value="Genomic_DNA"/>
</dbReference>
<feature type="compositionally biased region" description="Basic and acidic residues" evidence="1">
    <location>
        <begin position="875"/>
        <end position="892"/>
    </location>
</feature>
<proteinExistence type="predicted"/>
<feature type="compositionally biased region" description="Polar residues" evidence="1">
    <location>
        <begin position="916"/>
        <end position="925"/>
    </location>
</feature>
<dbReference type="PANTHER" id="PTHR33116:SF86">
    <property type="entry name" value="REVERSE TRANSCRIPTASE DOMAIN-CONTAINING PROTEIN"/>
    <property type="match status" value="1"/>
</dbReference>
<dbReference type="AlphaFoldDB" id="A0A1R3G5C8"/>
<name>A0A1R3G5C8_COCAP</name>
<keyword evidence="3" id="KW-0269">Exonuclease</keyword>